<gene>
    <name evidence="4" type="ORF">FJD37_12395</name>
</gene>
<feature type="domain" description="N-acetyltransferase" evidence="3">
    <location>
        <begin position="3"/>
        <end position="149"/>
    </location>
</feature>
<accession>A0A5C5Q223</accession>
<evidence type="ECO:0000259" key="3">
    <source>
        <dbReference type="PROSITE" id="PS51186"/>
    </source>
</evidence>
<dbReference type="Pfam" id="PF13673">
    <property type="entry name" value="Acetyltransf_10"/>
    <property type="match status" value="1"/>
</dbReference>
<dbReference type="InterPro" id="IPR016181">
    <property type="entry name" value="Acyl_CoA_acyltransferase"/>
</dbReference>
<organism evidence="4 5">
    <name type="scientific">Pseudomonas saxonica</name>
    <dbReference type="NCBI Taxonomy" id="2600598"/>
    <lineage>
        <taxon>Bacteria</taxon>
        <taxon>Pseudomonadati</taxon>
        <taxon>Pseudomonadota</taxon>
        <taxon>Gammaproteobacteria</taxon>
        <taxon>Pseudomonadales</taxon>
        <taxon>Pseudomonadaceae</taxon>
        <taxon>Pseudomonas</taxon>
    </lineage>
</organism>
<dbReference type="EMBL" id="VFIP01000021">
    <property type="protein sequence ID" value="TWR93451.1"/>
    <property type="molecule type" value="Genomic_DNA"/>
</dbReference>
<dbReference type="PANTHER" id="PTHR43877:SF1">
    <property type="entry name" value="ACETYLTRANSFERASE"/>
    <property type="match status" value="1"/>
</dbReference>
<name>A0A5C5Q223_9PSED</name>
<dbReference type="GO" id="GO:0016747">
    <property type="term" value="F:acyltransferase activity, transferring groups other than amino-acyl groups"/>
    <property type="evidence" value="ECO:0007669"/>
    <property type="project" value="InterPro"/>
</dbReference>
<dbReference type="PROSITE" id="PS51186">
    <property type="entry name" value="GNAT"/>
    <property type="match status" value="1"/>
</dbReference>
<dbReference type="AlphaFoldDB" id="A0A5C5Q223"/>
<evidence type="ECO:0000256" key="1">
    <source>
        <dbReference type="ARBA" id="ARBA00022679"/>
    </source>
</evidence>
<dbReference type="SUPFAM" id="SSF55729">
    <property type="entry name" value="Acyl-CoA N-acyltransferases (Nat)"/>
    <property type="match status" value="1"/>
</dbReference>
<dbReference type="InterPro" id="IPR050832">
    <property type="entry name" value="Bact_Acetyltransf"/>
</dbReference>
<dbReference type="CDD" id="cd04301">
    <property type="entry name" value="NAT_SF"/>
    <property type="match status" value="1"/>
</dbReference>
<keyword evidence="2" id="KW-0012">Acyltransferase</keyword>
<sequence length="149" mass="16222">MEVQLRVARVEDAEPISALILAALQVSNAQDYPPEVIALVKQNFSAAHILALLSHRQVYVATHKGQVVGTASLDRQVVRSVFVDPGLQGSGIGRKLMSMLEAEAAHKGVMALKVPSSITAEGFYRSLGYSVERDEYFGAERTIIMVKQL</sequence>
<dbReference type="OrthoDB" id="1821130at2"/>
<keyword evidence="1 4" id="KW-0808">Transferase</keyword>
<evidence type="ECO:0000313" key="4">
    <source>
        <dbReference type="EMBL" id="TWR93451.1"/>
    </source>
</evidence>
<proteinExistence type="predicted"/>
<comment type="caution">
    <text evidence="4">The sequence shown here is derived from an EMBL/GenBank/DDBJ whole genome shotgun (WGS) entry which is preliminary data.</text>
</comment>
<evidence type="ECO:0000256" key="2">
    <source>
        <dbReference type="ARBA" id="ARBA00023315"/>
    </source>
</evidence>
<evidence type="ECO:0000313" key="5">
    <source>
        <dbReference type="Proteomes" id="UP000317901"/>
    </source>
</evidence>
<reference evidence="4 5" key="1">
    <citation type="submission" date="2019-06" db="EMBL/GenBank/DDBJ databases">
        <title>Pseudomonas bimorpha sp. nov. isolated from bovine raw milk and skim milk concentrate.</title>
        <authorList>
            <person name="Hofmann K."/>
            <person name="Huptas C."/>
            <person name="Doll E."/>
            <person name="Scherer S."/>
            <person name="Wenning M."/>
        </authorList>
    </citation>
    <scope>NUCLEOTIDE SEQUENCE [LARGE SCALE GENOMIC DNA]</scope>
    <source>
        <strain evidence="4 5">DSM 108990</strain>
    </source>
</reference>
<dbReference type="Proteomes" id="UP000317901">
    <property type="component" value="Unassembled WGS sequence"/>
</dbReference>
<dbReference type="InterPro" id="IPR000182">
    <property type="entry name" value="GNAT_dom"/>
</dbReference>
<dbReference type="RefSeq" id="WP_146426331.1">
    <property type="nucleotide sequence ID" value="NZ_VFIP01000021.1"/>
</dbReference>
<dbReference type="Gene3D" id="3.40.630.30">
    <property type="match status" value="1"/>
</dbReference>
<dbReference type="PANTHER" id="PTHR43877">
    <property type="entry name" value="AMINOALKYLPHOSPHONATE N-ACETYLTRANSFERASE-RELATED-RELATED"/>
    <property type="match status" value="1"/>
</dbReference>
<protein>
    <submittedName>
        <fullName evidence="4">GNAT family N-acetyltransferase</fullName>
    </submittedName>
</protein>